<keyword evidence="3" id="KW-1185">Reference proteome</keyword>
<dbReference type="EMBL" id="VFPP01000001">
    <property type="protein sequence ID" value="TQM85051.1"/>
    <property type="molecule type" value="Genomic_DNA"/>
</dbReference>
<comment type="caution">
    <text evidence="2">The sequence shown here is derived from an EMBL/GenBank/DDBJ whole genome shotgun (WGS) entry which is preliminary data.</text>
</comment>
<proteinExistence type="predicted"/>
<dbReference type="PANTHER" id="PTHR33164">
    <property type="entry name" value="TRANSCRIPTIONAL REGULATOR, MARR FAMILY"/>
    <property type="match status" value="1"/>
</dbReference>
<sequence length="165" mass="18135">MRILSGNLAAMDDPSLALIEHALGRLRRNQVRRSLGRISEEQPAARVDLSLIPVLYAVEEGAETDSEGVTVGLVADRIGLDPSRASRMVGSAIQAGYLERVASQTDGRRIQLRLTGEGADLARRAHLFRQAFLGQAIAHWSDRDRAELARLFSRFVEDLSNTDPC</sequence>
<evidence type="ECO:0000313" key="2">
    <source>
        <dbReference type="EMBL" id="TQM85051.1"/>
    </source>
</evidence>
<dbReference type="SUPFAM" id="SSF46785">
    <property type="entry name" value="Winged helix' DNA-binding domain"/>
    <property type="match status" value="1"/>
</dbReference>
<dbReference type="SMART" id="SM00347">
    <property type="entry name" value="HTH_MARR"/>
    <property type="match status" value="1"/>
</dbReference>
<protein>
    <submittedName>
        <fullName evidence="2">MarR family transcriptional regulator</fullName>
    </submittedName>
</protein>
<dbReference type="PROSITE" id="PS50995">
    <property type="entry name" value="HTH_MARR_2"/>
    <property type="match status" value="1"/>
</dbReference>
<accession>A0A543JQB3</accession>
<dbReference type="InterPro" id="IPR036388">
    <property type="entry name" value="WH-like_DNA-bd_sf"/>
</dbReference>
<dbReference type="GO" id="GO:0003700">
    <property type="term" value="F:DNA-binding transcription factor activity"/>
    <property type="evidence" value="ECO:0007669"/>
    <property type="project" value="InterPro"/>
</dbReference>
<dbReference type="GO" id="GO:0006950">
    <property type="term" value="P:response to stress"/>
    <property type="evidence" value="ECO:0007669"/>
    <property type="project" value="TreeGrafter"/>
</dbReference>
<dbReference type="Proteomes" id="UP000316628">
    <property type="component" value="Unassembled WGS sequence"/>
</dbReference>
<evidence type="ECO:0000313" key="3">
    <source>
        <dbReference type="Proteomes" id="UP000316628"/>
    </source>
</evidence>
<organism evidence="2 3">
    <name type="scientific">Saccharothrix saharensis</name>
    <dbReference type="NCBI Taxonomy" id="571190"/>
    <lineage>
        <taxon>Bacteria</taxon>
        <taxon>Bacillati</taxon>
        <taxon>Actinomycetota</taxon>
        <taxon>Actinomycetes</taxon>
        <taxon>Pseudonocardiales</taxon>
        <taxon>Pseudonocardiaceae</taxon>
        <taxon>Saccharothrix</taxon>
    </lineage>
</organism>
<dbReference type="AlphaFoldDB" id="A0A543JQB3"/>
<dbReference type="PANTHER" id="PTHR33164:SF57">
    <property type="entry name" value="MARR-FAMILY TRANSCRIPTIONAL REGULATOR"/>
    <property type="match status" value="1"/>
</dbReference>
<gene>
    <name evidence="2" type="ORF">FHX81_7520</name>
</gene>
<dbReference type="InterPro" id="IPR036390">
    <property type="entry name" value="WH_DNA-bd_sf"/>
</dbReference>
<dbReference type="InterPro" id="IPR039422">
    <property type="entry name" value="MarR/SlyA-like"/>
</dbReference>
<dbReference type="OrthoDB" id="7774677at2"/>
<reference evidence="2 3" key="1">
    <citation type="submission" date="2019-06" db="EMBL/GenBank/DDBJ databases">
        <title>Sequencing the genomes of 1000 actinobacteria strains.</title>
        <authorList>
            <person name="Klenk H.-P."/>
        </authorList>
    </citation>
    <scope>NUCLEOTIDE SEQUENCE [LARGE SCALE GENOMIC DNA]</scope>
    <source>
        <strain evidence="2 3">DSM 45456</strain>
    </source>
</reference>
<dbReference type="Pfam" id="PF12802">
    <property type="entry name" value="MarR_2"/>
    <property type="match status" value="1"/>
</dbReference>
<name>A0A543JQB3_9PSEU</name>
<feature type="domain" description="HTH marR-type" evidence="1">
    <location>
        <begin position="16"/>
        <end position="157"/>
    </location>
</feature>
<evidence type="ECO:0000259" key="1">
    <source>
        <dbReference type="PROSITE" id="PS50995"/>
    </source>
</evidence>
<dbReference type="Gene3D" id="1.10.10.10">
    <property type="entry name" value="Winged helix-like DNA-binding domain superfamily/Winged helix DNA-binding domain"/>
    <property type="match status" value="1"/>
</dbReference>
<dbReference type="InterPro" id="IPR000835">
    <property type="entry name" value="HTH_MarR-typ"/>
</dbReference>